<dbReference type="EC" id="2.7.13.3" evidence="3"/>
<feature type="modified residue" description="4-aspartylphosphate" evidence="21">
    <location>
        <position position="958"/>
    </location>
</feature>
<dbReference type="Gene3D" id="6.10.340.10">
    <property type="match status" value="1"/>
</dbReference>
<dbReference type="Gene3D" id="1.10.287.130">
    <property type="match status" value="1"/>
</dbReference>
<feature type="domain" description="Response regulatory" evidence="25">
    <location>
        <begin position="903"/>
        <end position="1033"/>
    </location>
</feature>
<evidence type="ECO:0000256" key="21">
    <source>
        <dbReference type="PROSITE-ProRule" id="PRU00169"/>
    </source>
</evidence>
<evidence type="ECO:0000256" key="1">
    <source>
        <dbReference type="ARBA" id="ARBA00000085"/>
    </source>
</evidence>
<dbReference type="Pfam" id="PF02743">
    <property type="entry name" value="dCache_1"/>
    <property type="match status" value="1"/>
</dbReference>
<proteinExistence type="predicted"/>
<dbReference type="Gene3D" id="2.10.70.100">
    <property type="match status" value="1"/>
</dbReference>
<dbReference type="Pfam" id="PF01627">
    <property type="entry name" value="Hpt"/>
    <property type="match status" value="1"/>
</dbReference>
<evidence type="ECO:0000256" key="17">
    <source>
        <dbReference type="ARBA" id="ARBA00064003"/>
    </source>
</evidence>
<dbReference type="Gene3D" id="3.30.450.20">
    <property type="entry name" value="PAS domain"/>
    <property type="match status" value="4"/>
</dbReference>
<dbReference type="Pfam" id="PF00512">
    <property type="entry name" value="HisKA"/>
    <property type="match status" value="1"/>
</dbReference>
<dbReference type="PRINTS" id="PR00344">
    <property type="entry name" value="BCTRLSENSOR"/>
</dbReference>
<feature type="modified residue" description="Phosphohistidine" evidence="20">
    <location>
        <position position="1252"/>
    </location>
</feature>
<evidence type="ECO:0000256" key="19">
    <source>
        <dbReference type="ARBA" id="ARBA00070152"/>
    </source>
</evidence>
<dbReference type="InterPro" id="IPR003660">
    <property type="entry name" value="HAMP_dom"/>
</dbReference>
<dbReference type="InterPro" id="IPR033479">
    <property type="entry name" value="dCache_1"/>
</dbReference>
<evidence type="ECO:0000259" key="28">
    <source>
        <dbReference type="PROSITE" id="PS50894"/>
    </source>
</evidence>
<dbReference type="Pfam" id="PF12860">
    <property type="entry name" value="PAS_7"/>
    <property type="match status" value="1"/>
</dbReference>
<reference evidence="30" key="2">
    <citation type="journal article" date="2020" name="Int. J. Syst. Evol. Microbiol.">
        <title>Genomic insights into a novel species Rhodoferax aquaticus sp. nov., isolated from freshwater.</title>
        <authorList>
            <person name="Li T."/>
            <person name="Zhuo Y."/>
            <person name="Jin C.Z."/>
            <person name="Wu X."/>
            <person name="Ko S.R."/>
            <person name="Jin F.J."/>
            <person name="Ahn C.Y."/>
            <person name="Oh H.M."/>
            <person name="Lee H.G."/>
            <person name="Jin L."/>
        </authorList>
    </citation>
    <scope>NUCLEOTIDE SEQUENCE [LARGE SCALE GENOMIC DNA]</scope>
    <source>
        <strain evidence="30">Gr-4</strain>
    </source>
</reference>
<dbReference type="SMART" id="SM00448">
    <property type="entry name" value="REC"/>
    <property type="match status" value="2"/>
</dbReference>
<keyword evidence="4" id="KW-1003">Cell membrane</keyword>
<comment type="function">
    <text evidence="16">Member of the two-component regulatory system BvgS/BvgA. Phosphorylates BvgA via a four-step phosphorelay in response to environmental signals.</text>
</comment>
<evidence type="ECO:0000256" key="9">
    <source>
        <dbReference type="ARBA" id="ARBA00022741"/>
    </source>
</evidence>
<dbReference type="Proteomes" id="UP000317365">
    <property type="component" value="Chromosome"/>
</dbReference>
<dbReference type="InterPro" id="IPR005467">
    <property type="entry name" value="His_kinase_dom"/>
</dbReference>
<evidence type="ECO:0000259" key="26">
    <source>
        <dbReference type="PROSITE" id="PS50113"/>
    </source>
</evidence>
<dbReference type="Pfam" id="PF00072">
    <property type="entry name" value="Response_reg"/>
    <property type="match status" value="2"/>
</dbReference>
<dbReference type="PANTHER" id="PTHR45339">
    <property type="entry name" value="HYBRID SIGNAL TRANSDUCTION HISTIDINE KINASE J"/>
    <property type="match status" value="1"/>
</dbReference>
<dbReference type="Pfam" id="PF08447">
    <property type="entry name" value="PAS_3"/>
    <property type="match status" value="1"/>
</dbReference>
<evidence type="ECO:0000256" key="12">
    <source>
        <dbReference type="ARBA" id="ARBA00022989"/>
    </source>
</evidence>
<keyword evidence="30" id="KW-1185">Reference proteome</keyword>
<dbReference type="InterPro" id="IPR000014">
    <property type="entry name" value="PAS"/>
</dbReference>
<organism evidence="29 30">
    <name type="scientific">Rhodoferax aquaticus</name>
    <dbReference type="NCBI Taxonomy" id="2527691"/>
    <lineage>
        <taxon>Bacteria</taxon>
        <taxon>Pseudomonadati</taxon>
        <taxon>Pseudomonadota</taxon>
        <taxon>Betaproteobacteria</taxon>
        <taxon>Burkholderiales</taxon>
        <taxon>Comamonadaceae</taxon>
        <taxon>Rhodoferax</taxon>
    </lineage>
</organism>
<dbReference type="InterPro" id="IPR000700">
    <property type="entry name" value="PAS-assoc_C"/>
</dbReference>
<comment type="subunit">
    <text evidence="17">At low DSF concentrations, interacts with RpfF.</text>
</comment>
<dbReference type="SMART" id="SM00091">
    <property type="entry name" value="PAS"/>
    <property type="match status" value="2"/>
</dbReference>
<keyword evidence="13" id="KW-0902">Two-component regulatory system</keyword>
<dbReference type="InterPro" id="IPR003594">
    <property type="entry name" value="HATPase_dom"/>
</dbReference>
<evidence type="ECO:0000256" key="15">
    <source>
        <dbReference type="ARBA" id="ARBA00023136"/>
    </source>
</evidence>
<evidence type="ECO:0000259" key="24">
    <source>
        <dbReference type="PROSITE" id="PS50109"/>
    </source>
</evidence>
<evidence type="ECO:0000256" key="10">
    <source>
        <dbReference type="ARBA" id="ARBA00022777"/>
    </source>
</evidence>
<comment type="catalytic activity">
    <reaction evidence="1">
        <text>ATP + protein L-histidine = ADP + protein N-phospho-L-histidine.</text>
        <dbReference type="EC" id="2.7.13.3"/>
    </reaction>
</comment>
<evidence type="ECO:0000256" key="11">
    <source>
        <dbReference type="ARBA" id="ARBA00022840"/>
    </source>
</evidence>
<dbReference type="EMBL" id="CP036282">
    <property type="protein sequence ID" value="QDL53726.1"/>
    <property type="molecule type" value="Genomic_DNA"/>
</dbReference>
<keyword evidence="14" id="KW-0843">Virulence</keyword>
<evidence type="ECO:0000259" key="25">
    <source>
        <dbReference type="PROSITE" id="PS50110"/>
    </source>
</evidence>
<dbReference type="PROSITE" id="PS50885">
    <property type="entry name" value="HAMP"/>
    <property type="match status" value="1"/>
</dbReference>
<feature type="transmembrane region" description="Helical" evidence="23">
    <location>
        <begin position="290"/>
        <end position="309"/>
    </location>
</feature>
<dbReference type="InterPro" id="IPR008207">
    <property type="entry name" value="Sig_transdc_His_kin_Hpt_dom"/>
</dbReference>
<dbReference type="FunFam" id="1.10.287.130:FF:000002">
    <property type="entry name" value="Two-component osmosensing histidine kinase"/>
    <property type="match status" value="1"/>
</dbReference>
<dbReference type="PANTHER" id="PTHR45339:SF1">
    <property type="entry name" value="HYBRID SIGNAL TRANSDUCTION HISTIDINE KINASE J"/>
    <property type="match status" value="1"/>
</dbReference>
<dbReference type="PROSITE" id="PS50113">
    <property type="entry name" value="PAC"/>
    <property type="match status" value="1"/>
</dbReference>
<evidence type="ECO:0000256" key="6">
    <source>
        <dbReference type="ARBA" id="ARBA00022679"/>
    </source>
</evidence>
<dbReference type="GO" id="GO:0005524">
    <property type="term" value="F:ATP binding"/>
    <property type="evidence" value="ECO:0007669"/>
    <property type="project" value="UniProtKB-KW"/>
</dbReference>
<dbReference type="Gene3D" id="3.30.565.10">
    <property type="entry name" value="Histidine kinase-like ATPase, C-terminal domain"/>
    <property type="match status" value="1"/>
</dbReference>
<evidence type="ECO:0000256" key="2">
    <source>
        <dbReference type="ARBA" id="ARBA00004651"/>
    </source>
</evidence>
<evidence type="ECO:0000256" key="22">
    <source>
        <dbReference type="SAM" id="MobiDB-lite"/>
    </source>
</evidence>
<evidence type="ECO:0000256" key="16">
    <source>
        <dbReference type="ARBA" id="ARBA00058004"/>
    </source>
</evidence>
<dbReference type="KEGG" id="rhg:EXZ61_05800"/>
<reference evidence="30" key="1">
    <citation type="submission" date="2019-02" db="EMBL/GenBank/DDBJ databases">
        <title>Complete genome sequence of Rhodoferax sp. Gr-4.</title>
        <authorList>
            <person name="Jin L."/>
        </authorList>
    </citation>
    <scope>NUCLEOTIDE SEQUENCE [LARGE SCALE GENOMIC DNA]</scope>
    <source>
        <strain evidence="30">Gr-4</strain>
    </source>
</reference>
<accession>A0A515EM50</accession>
<keyword evidence="8" id="KW-0732">Signal</keyword>
<dbReference type="GO" id="GO:0005886">
    <property type="term" value="C:plasma membrane"/>
    <property type="evidence" value="ECO:0007669"/>
    <property type="project" value="UniProtKB-SubCell"/>
</dbReference>
<name>A0A515EM50_9BURK</name>
<evidence type="ECO:0000256" key="3">
    <source>
        <dbReference type="ARBA" id="ARBA00012438"/>
    </source>
</evidence>
<feature type="domain" description="Histidine kinase" evidence="24">
    <location>
        <begin position="655"/>
        <end position="876"/>
    </location>
</feature>
<evidence type="ECO:0000256" key="7">
    <source>
        <dbReference type="ARBA" id="ARBA00022692"/>
    </source>
</evidence>
<protein>
    <recommendedName>
        <fullName evidence="18">Sensory/regulatory protein RpfC</fullName>
        <ecNumber evidence="3">2.7.13.3</ecNumber>
    </recommendedName>
    <alternativeName>
        <fullName evidence="19">Virulence sensor protein BvgS</fullName>
    </alternativeName>
</protein>
<dbReference type="InterPro" id="IPR036097">
    <property type="entry name" value="HisK_dim/P_sf"/>
</dbReference>
<feature type="domain" description="HPt" evidence="28">
    <location>
        <begin position="1213"/>
        <end position="1322"/>
    </location>
</feature>
<dbReference type="PROSITE" id="PS50109">
    <property type="entry name" value="HIS_KIN"/>
    <property type="match status" value="1"/>
</dbReference>
<dbReference type="SUPFAM" id="SSF52172">
    <property type="entry name" value="CheY-like"/>
    <property type="match status" value="2"/>
</dbReference>
<evidence type="ECO:0000313" key="30">
    <source>
        <dbReference type="Proteomes" id="UP000317365"/>
    </source>
</evidence>
<keyword evidence="10" id="KW-0418">Kinase</keyword>
<evidence type="ECO:0000256" key="23">
    <source>
        <dbReference type="SAM" id="Phobius"/>
    </source>
</evidence>
<dbReference type="GO" id="GO:0000155">
    <property type="term" value="F:phosphorelay sensor kinase activity"/>
    <property type="evidence" value="ECO:0007669"/>
    <property type="project" value="InterPro"/>
</dbReference>
<dbReference type="Gene3D" id="1.20.120.160">
    <property type="entry name" value="HPT domain"/>
    <property type="match status" value="1"/>
</dbReference>
<feature type="domain" description="Response regulatory" evidence="25">
    <location>
        <begin position="1057"/>
        <end position="1175"/>
    </location>
</feature>
<dbReference type="SMART" id="SM00387">
    <property type="entry name" value="HATPase_c"/>
    <property type="match status" value="1"/>
</dbReference>
<keyword evidence="11" id="KW-0067">ATP-binding</keyword>
<dbReference type="CDD" id="cd00082">
    <property type="entry name" value="HisKA"/>
    <property type="match status" value="1"/>
</dbReference>
<gene>
    <name evidence="29" type="ORF">EXZ61_05800</name>
</gene>
<dbReference type="SMART" id="SM00304">
    <property type="entry name" value="HAMP"/>
    <property type="match status" value="1"/>
</dbReference>
<dbReference type="InterPro" id="IPR035965">
    <property type="entry name" value="PAS-like_dom_sf"/>
</dbReference>
<dbReference type="Pfam" id="PF02518">
    <property type="entry name" value="HATPase_c"/>
    <property type="match status" value="1"/>
</dbReference>
<evidence type="ECO:0000256" key="5">
    <source>
        <dbReference type="ARBA" id="ARBA00022553"/>
    </source>
</evidence>
<evidence type="ECO:0000256" key="14">
    <source>
        <dbReference type="ARBA" id="ARBA00023026"/>
    </source>
</evidence>
<dbReference type="InterPro" id="IPR004358">
    <property type="entry name" value="Sig_transdc_His_kin-like_C"/>
</dbReference>
<dbReference type="SUPFAM" id="SSF47226">
    <property type="entry name" value="Histidine-containing phosphotransfer domain, HPT domain"/>
    <property type="match status" value="1"/>
</dbReference>
<dbReference type="SUPFAM" id="SSF55874">
    <property type="entry name" value="ATPase domain of HSP90 chaperone/DNA topoisomerase II/histidine kinase"/>
    <property type="match status" value="1"/>
</dbReference>
<dbReference type="InterPro" id="IPR001789">
    <property type="entry name" value="Sig_transdc_resp-reg_receiver"/>
</dbReference>
<feature type="domain" description="PAC" evidence="26">
    <location>
        <begin position="464"/>
        <end position="516"/>
    </location>
</feature>
<dbReference type="SUPFAM" id="SSF55785">
    <property type="entry name" value="PYP-like sensor domain (PAS domain)"/>
    <property type="match status" value="2"/>
</dbReference>
<keyword evidence="15 23" id="KW-0472">Membrane</keyword>
<dbReference type="CDD" id="cd12914">
    <property type="entry name" value="PDC1_DGC_like"/>
    <property type="match status" value="1"/>
</dbReference>
<evidence type="ECO:0000256" key="20">
    <source>
        <dbReference type="PROSITE-ProRule" id="PRU00110"/>
    </source>
</evidence>
<dbReference type="InterPro" id="IPR036890">
    <property type="entry name" value="HATPase_C_sf"/>
</dbReference>
<keyword evidence="12 23" id="KW-1133">Transmembrane helix</keyword>
<evidence type="ECO:0000256" key="18">
    <source>
        <dbReference type="ARBA" id="ARBA00068150"/>
    </source>
</evidence>
<dbReference type="RefSeq" id="WP_142809899.1">
    <property type="nucleotide sequence ID" value="NZ_CP036282.1"/>
</dbReference>
<dbReference type="InterPro" id="IPR036641">
    <property type="entry name" value="HPT_dom_sf"/>
</dbReference>
<feature type="domain" description="HAMP" evidence="27">
    <location>
        <begin position="310"/>
        <end position="363"/>
    </location>
</feature>
<dbReference type="FunFam" id="3.30.565.10:FF:000010">
    <property type="entry name" value="Sensor histidine kinase RcsC"/>
    <property type="match status" value="1"/>
</dbReference>
<dbReference type="InterPro" id="IPR013655">
    <property type="entry name" value="PAS_fold_3"/>
</dbReference>
<dbReference type="Gene3D" id="3.40.50.2300">
    <property type="match status" value="2"/>
</dbReference>
<dbReference type="PROSITE" id="PS50110">
    <property type="entry name" value="RESPONSE_REGULATORY"/>
    <property type="match status" value="2"/>
</dbReference>
<evidence type="ECO:0000256" key="4">
    <source>
        <dbReference type="ARBA" id="ARBA00022475"/>
    </source>
</evidence>
<evidence type="ECO:0000256" key="8">
    <source>
        <dbReference type="ARBA" id="ARBA00022729"/>
    </source>
</evidence>
<dbReference type="InterPro" id="IPR003661">
    <property type="entry name" value="HisK_dim/P_dom"/>
</dbReference>
<dbReference type="CDD" id="cd16922">
    <property type="entry name" value="HATPase_EvgS-ArcB-TorS-like"/>
    <property type="match status" value="1"/>
</dbReference>
<dbReference type="SUPFAM" id="SSF47384">
    <property type="entry name" value="Homodimeric domain of signal transducing histidine kinase"/>
    <property type="match status" value="1"/>
</dbReference>
<sequence length="1407" mass="152489">MQKAYRAWSSVSNRVTLLTLLVFLASVWSLALVSGSVLRQDLERELGQRQLTVAGFVAQQVDQEIGERLAALELVAEGITPAAMAKPAALQTYLEQQVLFQSMFNGGTFATNTEATALASVPLDAKRAGVSYADRPFVMAAINEGKSSVGEPVIGKQLKAPVIVMAVPVRSASGNIMGALMGVVNLGKPSFLDKITQNHYGEGGGFLLVDPKHRIIVTATNKQLVMRPLGTDPLIDRFVGGHEGFGTMVNQLGTPVLTAAKRIPSAQWYLAVNLPIAEAFAPIDNLQRRVLWLALLLSGLASACTWWVLRRQLAPLVRASAQLASQSTHGLAVQPFQIVRPDEIGQLLTGFNALLDRLADRERALNTGKQELALETEQSRQLAAARQELAERLNLATEACGIGIWEHHLQTKVTVWDAQVFHLFTGEPPDGRDAHATWLSSMHPDDYAMAEAATVHAIAGPKVFDVEYRVIWKDGSIHYLHARAVVQVDANGSPWRIVGANWDITPAKLFEAELERSSQRLRGAIDAIDEAFVIYSPDDRLVFCNEKYRTLYSSPGFEVQPGMPFEEVLRHGAQVGQYNFAGTSMEEWIDRRLTAHRSSGHALVQRHTDGRSFRVVERKLPDGHTAGFRIDITELLQATEAAQSASQSKSQFLANMSHEIRTPMNAILGMLALLHATDLDGRQLDYASKAEGAAKSLLGLLNDILDFSKIEAGKLELDPQPFEVEKLLRDLAVIYSANIGDKPIEVLFDVDPQLPPCLVGDALRLQQILINLGGNAIKFTAQGQVVIRLRVAQLDTTHATLNWAVEDSGIGIAPEHQAHIFSDFSQAEASTTRRFGGTGLGLSICKRLVRMMHGELALQSSAGRGSLFSFEIRLPIAPAIAPATSATEVQAARLANPAQMPSTALVVDDNPEAQTILAAMAASLGCQVDVAASGQAALQLAQARKQQGLARHDLLLVDWEMPTMDGWETLKHLLHDPNHATHGAATRCTVIMVSAHRRDRLAQRSAAEQAMLHAFLVKPITTAMLRDTVLAAQTGRVAIRQTPRAARPGGTRLAGMRILLVEDNVINQQVAQELLATQGAHVQVASDGQQGVDAVKHASAPFDAVLMDLQMPVMDGFEATRVIRQLPGYAALPIIAMTANAMHSDRDACLAAGMNAHLGKPFDLPQLVQLLLEHTHPPGAALAQPELPAKQPPSTPAGANLDIDQALARMAGLKDLYADTVCSYLKELHRLPALVEAHLAADDWFSLTRVLHTHKGLSATVGAMGMMALAKTAEQRAKAAAQPESTHEDKAQATHALRASVSEMQACIADTSQALQDVLRSWSLDAETKVAADTIAPQLLEALQQLHGQLMQDDMQAMETHAHLMTLTHGQGTTRFAKLDAAMADLDFPRALLACQDLEAQLQSERT</sequence>
<dbReference type="CDD" id="cd00130">
    <property type="entry name" value="PAS"/>
    <property type="match status" value="1"/>
</dbReference>
<evidence type="ECO:0000313" key="29">
    <source>
        <dbReference type="EMBL" id="QDL53726.1"/>
    </source>
</evidence>
<evidence type="ECO:0000259" key="27">
    <source>
        <dbReference type="PROSITE" id="PS50885"/>
    </source>
</evidence>
<comment type="subcellular location">
    <subcellularLocation>
        <location evidence="2">Cell membrane</location>
        <topology evidence="2">Multi-pass membrane protein</topology>
    </subcellularLocation>
</comment>
<feature type="region of interest" description="Disordered" evidence="22">
    <location>
        <begin position="1179"/>
        <end position="1198"/>
    </location>
</feature>
<dbReference type="PROSITE" id="PS50894">
    <property type="entry name" value="HPT"/>
    <property type="match status" value="1"/>
</dbReference>
<keyword evidence="5 21" id="KW-0597">Phosphoprotein</keyword>
<dbReference type="CDD" id="cd00156">
    <property type="entry name" value="REC"/>
    <property type="match status" value="1"/>
</dbReference>
<dbReference type="InterPro" id="IPR011006">
    <property type="entry name" value="CheY-like_superfamily"/>
</dbReference>
<feature type="modified residue" description="4-aspartylphosphate" evidence="21">
    <location>
        <position position="1108"/>
    </location>
</feature>
<dbReference type="CDD" id="cd17546">
    <property type="entry name" value="REC_hyHK_CKI1_RcsC-like"/>
    <property type="match status" value="1"/>
</dbReference>
<keyword evidence="7 23" id="KW-0812">Transmembrane</keyword>
<evidence type="ECO:0000256" key="13">
    <source>
        <dbReference type="ARBA" id="ARBA00023012"/>
    </source>
</evidence>
<dbReference type="SMART" id="SM00388">
    <property type="entry name" value="HisKA"/>
    <property type="match status" value="1"/>
</dbReference>
<keyword evidence="6" id="KW-0808">Transferase</keyword>
<keyword evidence="9" id="KW-0547">Nucleotide-binding</keyword>
<dbReference type="SMART" id="SM00073">
    <property type="entry name" value="HPT"/>
    <property type="match status" value="1"/>
</dbReference>